<protein>
    <submittedName>
        <fullName evidence="1">F-box plant-like protein</fullName>
    </submittedName>
</protein>
<dbReference type="PaxDb" id="3880-AET04786"/>
<dbReference type="HOGENOM" id="CLU_033857_0_0_1"/>
<organism evidence="1 3">
    <name type="scientific">Medicago truncatula</name>
    <name type="common">Barrel medic</name>
    <name type="synonym">Medicago tribuloides</name>
    <dbReference type="NCBI Taxonomy" id="3880"/>
    <lineage>
        <taxon>Eukaryota</taxon>
        <taxon>Viridiplantae</taxon>
        <taxon>Streptophyta</taxon>
        <taxon>Embryophyta</taxon>
        <taxon>Tracheophyta</taxon>
        <taxon>Spermatophyta</taxon>
        <taxon>Magnoliopsida</taxon>
        <taxon>eudicotyledons</taxon>
        <taxon>Gunneridae</taxon>
        <taxon>Pentapetalae</taxon>
        <taxon>rosids</taxon>
        <taxon>fabids</taxon>
        <taxon>Fabales</taxon>
        <taxon>Fabaceae</taxon>
        <taxon>Papilionoideae</taxon>
        <taxon>50 kb inversion clade</taxon>
        <taxon>NPAAA clade</taxon>
        <taxon>Hologalegina</taxon>
        <taxon>IRL clade</taxon>
        <taxon>Trifolieae</taxon>
        <taxon>Medicago</taxon>
    </lineage>
</organism>
<reference evidence="1 3" key="2">
    <citation type="journal article" date="2014" name="BMC Genomics">
        <title>An improved genome release (version Mt4.0) for the model legume Medicago truncatula.</title>
        <authorList>
            <person name="Tang H."/>
            <person name="Krishnakumar V."/>
            <person name="Bidwell S."/>
            <person name="Rosen B."/>
            <person name="Chan A."/>
            <person name="Zhou S."/>
            <person name="Gentzbittel L."/>
            <person name="Childs K.L."/>
            <person name="Yandell M."/>
            <person name="Gundlach H."/>
            <person name="Mayer K.F."/>
            <person name="Schwartz D.C."/>
            <person name="Town C.D."/>
        </authorList>
    </citation>
    <scope>GENOME REANNOTATION</scope>
    <source>
        <strain evidence="2 3">cv. Jemalong A17</strain>
    </source>
</reference>
<dbReference type="Proteomes" id="UP000002051">
    <property type="component" value="Chromosome 8"/>
</dbReference>
<dbReference type="STRING" id="3880.G7LEX6"/>
<reference evidence="2" key="3">
    <citation type="submission" date="2015-04" db="UniProtKB">
        <authorList>
            <consortium name="EnsemblPlants"/>
        </authorList>
    </citation>
    <scope>IDENTIFICATION</scope>
    <source>
        <strain evidence="2">cv. Jemalong A17</strain>
    </source>
</reference>
<evidence type="ECO:0000313" key="1">
    <source>
        <dbReference type="EMBL" id="AET04786.1"/>
    </source>
</evidence>
<dbReference type="PANTHER" id="PTHR31370:SF2">
    <property type="entry name" value="OS08G0105100 PROTEIN"/>
    <property type="match status" value="1"/>
</dbReference>
<sequence>MNMSSQIKRIVSLKELAEWRKYVSSYKSLCRFLLSVKPLLGIWVQQNPELGNLVYVMPGFVSVVACRIIPQEVVSLGIQNCSILWSPVFEIVYCVYHGSLKCVNRFCNLLLLGVESRKQDSEAIVPFSKLGFRDRKKLLELTASTNQVRLRFLNPNFQKDLVMLKERRGFLSRMTQMYKLCSIHIENKENSQGEEIGSMDLEVDQVRKHHDNSKAFAFPPINKDSHTQCIKRKSLGGYFWGNFKHILGRSSSIDDCVVNIDHQHNTTARARGHQRSSTIDGSVVNIDQQRNTMKRGTRYHRRSSTIDGSVNINLQHNMIVGTRDDQRFRAIDGSVVNINQKHNTTAGTRESDIGISSSHEIKNAKLQDFLRSSDTLRLTLSALNAKLSSFRGWPNMNKNWFGGTFGWPHEKPSQNKLKKALFFLLLSYSESKGQQLLIGTKVLEGTRYALRPNGSAMFIVNINEPSSEPFPWNTDRESLSMNIEHTFVGEGIAGGCGFKYPGLKSGSFFVFQNGDLAFVWKESRDVLTLQRLNLQELLKKGRRIPSLPPIDNFSYLMKSCLNVFTS</sequence>
<dbReference type="OMA" id="KGYGFRY"/>
<dbReference type="EMBL" id="CM001224">
    <property type="protein sequence ID" value="AET04786.1"/>
    <property type="molecule type" value="Genomic_DNA"/>
</dbReference>
<proteinExistence type="predicted"/>
<evidence type="ECO:0000313" key="2">
    <source>
        <dbReference type="EnsemblPlants" id="AET04786"/>
    </source>
</evidence>
<gene>
    <name evidence="1" type="ordered locus">MTR_8g094150</name>
</gene>
<accession>G7LEX6</accession>
<name>G7LEX6_MEDTR</name>
<dbReference type="InterPro" id="IPR040275">
    <property type="entry name" value="At5g39450-like"/>
</dbReference>
<dbReference type="AlphaFoldDB" id="G7LEX6"/>
<reference evidence="1 3" key="1">
    <citation type="journal article" date="2011" name="Nature">
        <title>The Medicago genome provides insight into the evolution of rhizobial symbioses.</title>
        <authorList>
            <person name="Young N.D."/>
            <person name="Debelle F."/>
            <person name="Oldroyd G.E."/>
            <person name="Geurts R."/>
            <person name="Cannon S.B."/>
            <person name="Udvardi M.K."/>
            <person name="Benedito V.A."/>
            <person name="Mayer K.F."/>
            <person name="Gouzy J."/>
            <person name="Schoof H."/>
            <person name="Van de Peer Y."/>
            <person name="Proost S."/>
            <person name="Cook D.R."/>
            <person name="Meyers B.C."/>
            <person name="Spannagl M."/>
            <person name="Cheung F."/>
            <person name="De Mita S."/>
            <person name="Krishnakumar V."/>
            <person name="Gundlach H."/>
            <person name="Zhou S."/>
            <person name="Mudge J."/>
            <person name="Bharti A.K."/>
            <person name="Murray J.D."/>
            <person name="Naoumkina M.A."/>
            <person name="Rosen B."/>
            <person name="Silverstein K.A."/>
            <person name="Tang H."/>
            <person name="Rombauts S."/>
            <person name="Zhao P.X."/>
            <person name="Zhou P."/>
            <person name="Barbe V."/>
            <person name="Bardou P."/>
            <person name="Bechner M."/>
            <person name="Bellec A."/>
            <person name="Berger A."/>
            <person name="Berges H."/>
            <person name="Bidwell S."/>
            <person name="Bisseling T."/>
            <person name="Choisne N."/>
            <person name="Couloux A."/>
            <person name="Denny R."/>
            <person name="Deshpande S."/>
            <person name="Dai X."/>
            <person name="Doyle J.J."/>
            <person name="Dudez A.M."/>
            <person name="Farmer A.D."/>
            <person name="Fouteau S."/>
            <person name="Franken C."/>
            <person name="Gibelin C."/>
            <person name="Gish J."/>
            <person name="Goldstein S."/>
            <person name="Gonzalez A.J."/>
            <person name="Green P.J."/>
            <person name="Hallab A."/>
            <person name="Hartog M."/>
            <person name="Hua A."/>
            <person name="Humphray S.J."/>
            <person name="Jeong D.H."/>
            <person name="Jing Y."/>
            <person name="Jocker A."/>
            <person name="Kenton S.M."/>
            <person name="Kim D.J."/>
            <person name="Klee K."/>
            <person name="Lai H."/>
            <person name="Lang C."/>
            <person name="Lin S."/>
            <person name="Macmil S.L."/>
            <person name="Magdelenat G."/>
            <person name="Matthews L."/>
            <person name="McCorrison J."/>
            <person name="Monaghan E.L."/>
            <person name="Mun J.H."/>
            <person name="Najar F.Z."/>
            <person name="Nicholson C."/>
            <person name="Noirot C."/>
            <person name="O'Bleness M."/>
            <person name="Paule C.R."/>
            <person name="Poulain J."/>
            <person name="Prion F."/>
            <person name="Qin B."/>
            <person name="Qu C."/>
            <person name="Retzel E.F."/>
            <person name="Riddle C."/>
            <person name="Sallet E."/>
            <person name="Samain S."/>
            <person name="Samson N."/>
            <person name="Sanders I."/>
            <person name="Saurat O."/>
            <person name="Scarpelli C."/>
            <person name="Schiex T."/>
            <person name="Segurens B."/>
            <person name="Severin A.J."/>
            <person name="Sherrier D.J."/>
            <person name="Shi R."/>
            <person name="Sims S."/>
            <person name="Singer S.R."/>
            <person name="Sinharoy S."/>
            <person name="Sterck L."/>
            <person name="Viollet A."/>
            <person name="Wang B.B."/>
            <person name="Wang K."/>
            <person name="Wang M."/>
            <person name="Wang X."/>
            <person name="Warfsmann J."/>
            <person name="Weissenbach J."/>
            <person name="White D.D."/>
            <person name="White J.D."/>
            <person name="Wiley G.B."/>
            <person name="Wincker P."/>
            <person name="Xing Y."/>
            <person name="Yang L."/>
            <person name="Yao Z."/>
            <person name="Ying F."/>
            <person name="Zhai J."/>
            <person name="Zhou L."/>
            <person name="Zuber A."/>
            <person name="Denarie J."/>
            <person name="Dixon R.A."/>
            <person name="May G.D."/>
            <person name="Schwartz D.C."/>
            <person name="Rogers J."/>
            <person name="Quetier F."/>
            <person name="Town C.D."/>
            <person name="Roe B.A."/>
        </authorList>
    </citation>
    <scope>NUCLEOTIDE SEQUENCE [LARGE SCALE GENOMIC DNA]</scope>
    <source>
        <strain evidence="1">A17</strain>
        <strain evidence="2 3">cv. Jemalong A17</strain>
    </source>
</reference>
<dbReference type="EnsemblPlants" id="AET04786">
    <property type="protein sequence ID" value="AET04786"/>
    <property type="gene ID" value="MTR_8g094150"/>
</dbReference>
<evidence type="ECO:0000313" key="3">
    <source>
        <dbReference type="Proteomes" id="UP000002051"/>
    </source>
</evidence>
<dbReference type="PANTHER" id="PTHR31370">
    <property type="entry name" value="F-BOX PROTEIN FAMILY-LIKE"/>
    <property type="match status" value="1"/>
</dbReference>
<keyword evidence="3" id="KW-1185">Reference proteome</keyword>
<dbReference type="eggNOG" id="ENOG502QTKH">
    <property type="taxonomic scope" value="Eukaryota"/>
</dbReference>